<evidence type="ECO:0000256" key="1">
    <source>
        <dbReference type="SAM" id="MobiDB-lite"/>
    </source>
</evidence>
<feature type="compositionally biased region" description="Basic and acidic residues" evidence="1">
    <location>
        <begin position="28"/>
        <end position="43"/>
    </location>
</feature>
<name>A0A2N9H974_FAGSY</name>
<organism evidence="2">
    <name type="scientific">Fagus sylvatica</name>
    <name type="common">Beechnut</name>
    <dbReference type="NCBI Taxonomy" id="28930"/>
    <lineage>
        <taxon>Eukaryota</taxon>
        <taxon>Viridiplantae</taxon>
        <taxon>Streptophyta</taxon>
        <taxon>Embryophyta</taxon>
        <taxon>Tracheophyta</taxon>
        <taxon>Spermatophyta</taxon>
        <taxon>Magnoliopsida</taxon>
        <taxon>eudicotyledons</taxon>
        <taxon>Gunneridae</taxon>
        <taxon>Pentapetalae</taxon>
        <taxon>rosids</taxon>
        <taxon>fabids</taxon>
        <taxon>Fagales</taxon>
        <taxon>Fagaceae</taxon>
        <taxon>Fagus</taxon>
    </lineage>
</organism>
<dbReference type="EMBL" id="OIVN01003086">
    <property type="protein sequence ID" value="SPD08692.1"/>
    <property type="molecule type" value="Genomic_DNA"/>
</dbReference>
<feature type="region of interest" description="Disordered" evidence="1">
    <location>
        <begin position="1"/>
        <end position="68"/>
    </location>
</feature>
<evidence type="ECO:0000313" key="2">
    <source>
        <dbReference type="EMBL" id="SPD08692.1"/>
    </source>
</evidence>
<sequence length="80" mass="8711">MPQADAETQGTPHSSHAIKRARLTPSRSRPDSKSEKLKKEAWAEKSPGLEDEGDATTEDEGDATTEDKIDATALRQAHLI</sequence>
<gene>
    <name evidence="2" type="ORF">FSB_LOCUS36574</name>
</gene>
<proteinExistence type="predicted"/>
<feature type="compositionally biased region" description="Acidic residues" evidence="1">
    <location>
        <begin position="49"/>
        <end position="64"/>
    </location>
</feature>
<feature type="compositionally biased region" description="Polar residues" evidence="1">
    <location>
        <begin position="1"/>
        <end position="14"/>
    </location>
</feature>
<reference evidence="2" key="1">
    <citation type="submission" date="2018-02" db="EMBL/GenBank/DDBJ databases">
        <authorList>
            <person name="Cohen D.B."/>
            <person name="Kent A.D."/>
        </authorList>
    </citation>
    <scope>NUCLEOTIDE SEQUENCE</scope>
</reference>
<accession>A0A2N9H974</accession>
<protein>
    <submittedName>
        <fullName evidence="2">Uncharacterized protein</fullName>
    </submittedName>
</protein>
<dbReference type="AlphaFoldDB" id="A0A2N9H974"/>